<keyword evidence="3" id="KW-0862">Zinc</keyword>
<feature type="compositionally biased region" description="Basic residues" evidence="5">
    <location>
        <begin position="1"/>
        <end position="19"/>
    </location>
</feature>
<dbReference type="SUPFAM" id="SSF48403">
    <property type="entry name" value="Ankyrin repeat"/>
    <property type="match status" value="1"/>
</dbReference>
<dbReference type="SUPFAM" id="SSF144232">
    <property type="entry name" value="HIT/MYND zinc finger-like"/>
    <property type="match status" value="1"/>
</dbReference>
<evidence type="ECO:0000256" key="3">
    <source>
        <dbReference type="ARBA" id="ARBA00022833"/>
    </source>
</evidence>
<dbReference type="InterPro" id="IPR036770">
    <property type="entry name" value="Ankyrin_rpt-contain_sf"/>
</dbReference>
<dbReference type="Proteomes" id="UP000521872">
    <property type="component" value="Unassembled WGS sequence"/>
</dbReference>
<dbReference type="PROSITE" id="PS50865">
    <property type="entry name" value="ZF_MYND_2"/>
    <property type="match status" value="1"/>
</dbReference>
<evidence type="ECO:0000256" key="5">
    <source>
        <dbReference type="SAM" id="MobiDB-lite"/>
    </source>
</evidence>
<feature type="compositionally biased region" description="Basic and acidic residues" evidence="5">
    <location>
        <begin position="108"/>
        <end position="118"/>
    </location>
</feature>
<reference evidence="7 8" key="1">
    <citation type="submission" date="2019-12" db="EMBL/GenBank/DDBJ databases">
        <authorList>
            <person name="Floudas D."/>
            <person name="Bentzer J."/>
            <person name="Ahren D."/>
            <person name="Johansson T."/>
            <person name="Persson P."/>
            <person name="Tunlid A."/>
        </authorList>
    </citation>
    <scope>NUCLEOTIDE SEQUENCE [LARGE SCALE GENOMIC DNA]</scope>
    <source>
        <strain evidence="7 8">CBS 102.39</strain>
    </source>
</reference>
<feature type="domain" description="MYND-type" evidence="6">
    <location>
        <begin position="529"/>
        <end position="571"/>
    </location>
</feature>
<dbReference type="GO" id="GO:0008270">
    <property type="term" value="F:zinc ion binding"/>
    <property type="evidence" value="ECO:0007669"/>
    <property type="project" value="UniProtKB-KW"/>
</dbReference>
<evidence type="ECO:0000313" key="8">
    <source>
        <dbReference type="Proteomes" id="UP000521872"/>
    </source>
</evidence>
<dbReference type="Gene3D" id="1.25.40.20">
    <property type="entry name" value="Ankyrin repeat-containing domain"/>
    <property type="match status" value="1"/>
</dbReference>
<feature type="compositionally biased region" description="Polar residues" evidence="5">
    <location>
        <begin position="56"/>
        <end position="74"/>
    </location>
</feature>
<feature type="region of interest" description="Disordered" evidence="5">
    <location>
        <begin position="604"/>
        <end position="624"/>
    </location>
</feature>
<keyword evidence="2 4" id="KW-0863">Zinc-finger</keyword>
<feature type="region of interest" description="Disordered" evidence="5">
    <location>
        <begin position="103"/>
        <end position="123"/>
    </location>
</feature>
<evidence type="ECO:0000256" key="4">
    <source>
        <dbReference type="PROSITE-ProRule" id="PRU00134"/>
    </source>
</evidence>
<name>A0A8H4QJ42_9AGAR</name>
<dbReference type="InterPro" id="IPR002893">
    <property type="entry name" value="Znf_MYND"/>
</dbReference>
<accession>A0A8H4QJ42</accession>
<organism evidence="7 8">
    <name type="scientific">Agrocybe pediades</name>
    <dbReference type="NCBI Taxonomy" id="84607"/>
    <lineage>
        <taxon>Eukaryota</taxon>
        <taxon>Fungi</taxon>
        <taxon>Dikarya</taxon>
        <taxon>Basidiomycota</taxon>
        <taxon>Agaricomycotina</taxon>
        <taxon>Agaricomycetes</taxon>
        <taxon>Agaricomycetidae</taxon>
        <taxon>Agaricales</taxon>
        <taxon>Agaricineae</taxon>
        <taxon>Strophariaceae</taxon>
        <taxon>Agrocybe</taxon>
    </lineage>
</organism>
<protein>
    <recommendedName>
        <fullName evidence="6">MYND-type domain-containing protein</fullName>
    </recommendedName>
</protein>
<evidence type="ECO:0000259" key="6">
    <source>
        <dbReference type="PROSITE" id="PS50865"/>
    </source>
</evidence>
<dbReference type="Pfam" id="PF01753">
    <property type="entry name" value="zf-MYND"/>
    <property type="match status" value="1"/>
</dbReference>
<keyword evidence="1" id="KW-0479">Metal-binding</keyword>
<dbReference type="AlphaFoldDB" id="A0A8H4QJ42"/>
<comment type="caution">
    <text evidence="7">The sequence shown here is derived from an EMBL/GenBank/DDBJ whole genome shotgun (WGS) entry which is preliminary data.</text>
</comment>
<evidence type="ECO:0000256" key="2">
    <source>
        <dbReference type="ARBA" id="ARBA00022771"/>
    </source>
</evidence>
<dbReference type="Gene3D" id="6.10.140.2220">
    <property type="match status" value="1"/>
</dbReference>
<gene>
    <name evidence="7" type="ORF">D9613_003642</name>
</gene>
<feature type="region of interest" description="Disordered" evidence="5">
    <location>
        <begin position="51"/>
        <end position="79"/>
    </location>
</feature>
<sequence length="624" mass="70091">MSNVKKSKKQKSSSHKGKQPAKEVAELSLSELEVLLKDMKVKAIGAPALPSPVAAQPSTSDANTTCGIPGPSTTRKLKPPKDIHVLIPRHIMESFEKDPILLDYIDPPSDKSDPESSSRPRSLLFSQKASEVRCRMRDGRVPFTQGYLAGFLDSSARLSIESSIPGNVFNWDNELKNVLHYVVKTGDLPLVYEYLYLGMDPDYKDVNGESVFASAVRMLSEKTKSVPGVRGNRATTTTGSDPTYLDRLTKIIELFIGQHADVNQKFKGKSLLQMACRSNSEHNWKVINLLLQHGASASLPLSNYFPSSEDDRGRLSRLKASVVAGGQRPDRICPCWSGKILLECHGVHNAKISYPNYYLCPCGSKKSYKACCEKRWPLFETWDAEKGRIISFWKSKMSENASPELAEVMSNMQSLSFMDDDDDGNQGKETSAVPFKGLTKEKLEKFRVKMIELGLVDEAFAFAMRLMRFPLPVNRKTAARLLRSAQQTNWNACIDKYIALGVDKRSRFDIERAAKISQWGGPYIRDCEFAECGKVEFRDVEKMRQCAKCQIIVYCSQECQKADWPRHKQECGAEWQAPRGLPSQENIMRYFLENDPGLRKVSERLQRERGLSGGEARDGTVQSV</sequence>
<evidence type="ECO:0000256" key="1">
    <source>
        <dbReference type="ARBA" id="ARBA00022723"/>
    </source>
</evidence>
<feature type="compositionally biased region" description="Basic and acidic residues" evidence="5">
    <location>
        <begin position="604"/>
        <end position="618"/>
    </location>
</feature>
<evidence type="ECO:0000313" key="7">
    <source>
        <dbReference type="EMBL" id="KAF4612050.1"/>
    </source>
</evidence>
<keyword evidence="8" id="KW-1185">Reference proteome</keyword>
<feature type="region of interest" description="Disordered" evidence="5">
    <location>
        <begin position="1"/>
        <end position="24"/>
    </location>
</feature>
<proteinExistence type="predicted"/>
<dbReference type="EMBL" id="JAACJL010000057">
    <property type="protein sequence ID" value="KAF4612050.1"/>
    <property type="molecule type" value="Genomic_DNA"/>
</dbReference>